<dbReference type="InterPro" id="IPR019264">
    <property type="entry name" value="DUF2179"/>
</dbReference>
<evidence type="ECO:0000259" key="7">
    <source>
        <dbReference type="Pfam" id="PF10035"/>
    </source>
</evidence>
<proteinExistence type="predicted"/>
<dbReference type="CDD" id="cd16380">
    <property type="entry name" value="YitT_C"/>
    <property type="match status" value="1"/>
</dbReference>
<evidence type="ECO:0000256" key="1">
    <source>
        <dbReference type="ARBA" id="ARBA00004651"/>
    </source>
</evidence>
<dbReference type="EMBL" id="LUXO01000007">
    <property type="protein sequence ID" value="KZV06143.1"/>
    <property type="molecule type" value="Genomic_DNA"/>
</dbReference>
<evidence type="ECO:0000313" key="8">
    <source>
        <dbReference type="EMBL" id="KZV06143.1"/>
    </source>
</evidence>
<keyword evidence="3 6" id="KW-0812">Transmembrane</keyword>
<dbReference type="PIRSF" id="PIRSF006483">
    <property type="entry name" value="Membrane_protein_YitT"/>
    <property type="match status" value="1"/>
</dbReference>
<feature type="transmembrane region" description="Helical" evidence="6">
    <location>
        <begin position="12"/>
        <end position="33"/>
    </location>
</feature>
<organism evidence="8 9">
    <name type="scientific">Lactiplantibacillus plantarum</name>
    <name type="common">Lactobacillus plantarum</name>
    <dbReference type="NCBI Taxonomy" id="1590"/>
    <lineage>
        <taxon>Bacteria</taxon>
        <taxon>Bacillati</taxon>
        <taxon>Bacillota</taxon>
        <taxon>Bacilli</taxon>
        <taxon>Lactobacillales</taxon>
        <taxon>Lactobacillaceae</taxon>
        <taxon>Lactiplantibacillus</taxon>
    </lineage>
</organism>
<accession>A0AAW3RNN1</accession>
<evidence type="ECO:0000256" key="3">
    <source>
        <dbReference type="ARBA" id="ARBA00022692"/>
    </source>
</evidence>
<comment type="subcellular location">
    <subcellularLocation>
        <location evidence="1">Cell membrane</location>
        <topology evidence="1">Multi-pass membrane protein</topology>
    </subcellularLocation>
</comment>
<name>A0AAW3RNN1_LACPN</name>
<evidence type="ECO:0000256" key="5">
    <source>
        <dbReference type="ARBA" id="ARBA00023136"/>
    </source>
</evidence>
<reference evidence="8 9" key="1">
    <citation type="submission" date="2016-03" db="EMBL/GenBank/DDBJ databases">
        <title>Comparative genomics of 54 Lactobacillus plantarum strains reveals genomic uncoupling from niche constraints.</title>
        <authorList>
            <person name="Martino M.E."/>
        </authorList>
    </citation>
    <scope>NUCLEOTIDE SEQUENCE [LARGE SCALE GENOMIC DNA]</scope>
    <source>
        <strain evidence="8 9">NAB2</strain>
    </source>
</reference>
<dbReference type="Pfam" id="PF02588">
    <property type="entry name" value="YitT_membrane"/>
    <property type="match status" value="1"/>
</dbReference>
<protein>
    <recommendedName>
        <fullName evidence="7">DUF2179 domain-containing protein</fullName>
    </recommendedName>
</protein>
<feature type="transmembrane region" description="Helical" evidence="6">
    <location>
        <begin position="152"/>
        <end position="174"/>
    </location>
</feature>
<dbReference type="PANTHER" id="PTHR33545">
    <property type="entry name" value="UPF0750 MEMBRANE PROTEIN YITT-RELATED"/>
    <property type="match status" value="1"/>
</dbReference>
<feature type="domain" description="DUF2179" evidence="7">
    <location>
        <begin position="228"/>
        <end position="282"/>
    </location>
</feature>
<dbReference type="InterPro" id="IPR015867">
    <property type="entry name" value="N-reg_PII/ATP_PRibTrfase_C"/>
</dbReference>
<keyword evidence="5 6" id="KW-0472">Membrane</keyword>
<dbReference type="Gene3D" id="3.30.70.120">
    <property type="match status" value="1"/>
</dbReference>
<dbReference type="GO" id="GO:0005886">
    <property type="term" value="C:plasma membrane"/>
    <property type="evidence" value="ECO:0007669"/>
    <property type="project" value="UniProtKB-SubCell"/>
</dbReference>
<sequence length="301" mass="33769">MFFKDWTKYNSFELVMITLGCSIYAFSLDLISIPNGLADGGLSGITLIIRHFFHINLGISTLFLNIPLILIGLRYLGKRMMAYTIYGTICLSLFLIIWSQQALIQPLPLRNDLLLSSLVAGVLSGLGIGLVFRYNGTTGGSDIIARVGQRSFGFSSGKGILIIDYVVLGLSLSYLDLYHIAYSLIVSFILSKVIDMVQEGPNRAKVLFIVSDKKTKKISQLINVSLNRGLTYLQAEGGYQHDQKQVIYLVVQPREIPQLKQLIKAIDERAFVTVLDAHEVIGEGFSYQRKRYHVNWQHSKE</sequence>
<comment type="caution">
    <text evidence="8">The sequence shown here is derived from an EMBL/GenBank/DDBJ whole genome shotgun (WGS) entry which is preliminary data.</text>
</comment>
<gene>
    <name evidence="8" type="ORF">NAB2_0306</name>
</gene>
<dbReference type="PANTHER" id="PTHR33545:SF10">
    <property type="entry name" value="UPF0750 MEMBRANE PROTEIN YPJC"/>
    <property type="match status" value="1"/>
</dbReference>
<keyword evidence="4 6" id="KW-1133">Transmembrane helix</keyword>
<dbReference type="Pfam" id="PF10035">
    <property type="entry name" value="DUF2179"/>
    <property type="match status" value="1"/>
</dbReference>
<evidence type="ECO:0000313" key="9">
    <source>
        <dbReference type="Proteomes" id="UP000076872"/>
    </source>
</evidence>
<keyword evidence="2" id="KW-1003">Cell membrane</keyword>
<feature type="transmembrane region" description="Helical" evidence="6">
    <location>
        <begin position="113"/>
        <end position="132"/>
    </location>
</feature>
<dbReference type="InterPro" id="IPR051461">
    <property type="entry name" value="UPF0750_membrane"/>
</dbReference>
<evidence type="ECO:0000256" key="2">
    <source>
        <dbReference type="ARBA" id="ARBA00022475"/>
    </source>
</evidence>
<dbReference type="InterPro" id="IPR003740">
    <property type="entry name" value="YitT"/>
</dbReference>
<feature type="transmembrane region" description="Helical" evidence="6">
    <location>
        <begin position="53"/>
        <end position="76"/>
    </location>
</feature>
<dbReference type="Proteomes" id="UP000076872">
    <property type="component" value="Unassembled WGS sequence"/>
</dbReference>
<feature type="transmembrane region" description="Helical" evidence="6">
    <location>
        <begin position="83"/>
        <end position="101"/>
    </location>
</feature>
<evidence type="ECO:0000256" key="6">
    <source>
        <dbReference type="SAM" id="Phobius"/>
    </source>
</evidence>
<evidence type="ECO:0000256" key="4">
    <source>
        <dbReference type="ARBA" id="ARBA00022989"/>
    </source>
</evidence>
<dbReference type="AlphaFoldDB" id="A0AAW3RNN1"/>